<sequence>MASQMNEMQFAEDGIGVRLRDFYTRVRHRLRGHNKRQVFVALFSRESHTVMRTQPRREMYHDDFLWSILIRPKHRKGSDALCVQVRSTVPEPVPRDIHGRPWRLEMFSNYEPKQSLRYLGEFMIGKLPNNLHTSVLYHLFASVPLPRPDALDPENGVTWMENAIWRLQQGKLVDQFDINRFMDECKYYATAMVHQREYWPPSREEGAPSFNYTLRPR</sequence>
<dbReference type="OrthoDB" id="4924482at2759"/>
<dbReference type="InterPro" id="IPR054208">
    <property type="entry name" value="DUF6914"/>
</dbReference>
<gene>
    <name evidence="1" type="ORF">N7532_008118</name>
</gene>
<proteinExistence type="predicted"/>
<dbReference type="Proteomes" id="UP001149074">
    <property type="component" value="Unassembled WGS sequence"/>
</dbReference>
<organism evidence="1 2">
    <name type="scientific">Penicillium argentinense</name>
    <dbReference type="NCBI Taxonomy" id="1131581"/>
    <lineage>
        <taxon>Eukaryota</taxon>
        <taxon>Fungi</taxon>
        <taxon>Dikarya</taxon>
        <taxon>Ascomycota</taxon>
        <taxon>Pezizomycotina</taxon>
        <taxon>Eurotiomycetes</taxon>
        <taxon>Eurotiomycetidae</taxon>
        <taxon>Eurotiales</taxon>
        <taxon>Aspergillaceae</taxon>
        <taxon>Penicillium</taxon>
    </lineage>
</organism>
<dbReference type="AlphaFoldDB" id="A0A9W9EWV1"/>
<keyword evidence="2" id="KW-1185">Reference proteome</keyword>
<protein>
    <submittedName>
        <fullName evidence="1">Uncharacterized protein</fullName>
    </submittedName>
</protein>
<reference evidence="1" key="1">
    <citation type="submission" date="2022-11" db="EMBL/GenBank/DDBJ databases">
        <authorList>
            <person name="Petersen C."/>
        </authorList>
    </citation>
    <scope>NUCLEOTIDE SEQUENCE</scope>
    <source>
        <strain evidence="1">IBT 30761</strain>
    </source>
</reference>
<dbReference type="RefSeq" id="XP_056471416.1">
    <property type="nucleotide sequence ID" value="XM_056620610.1"/>
</dbReference>
<dbReference type="EMBL" id="JAPQKI010000009">
    <property type="protein sequence ID" value="KAJ5089434.1"/>
    <property type="molecule type" value="Genomic_DNA"/>
</dbReference>
<dbReference type="GeneID" id="81359589"/>
<reference evidence="1" key="2">
    <citation type="journal article" date="2023" name="IMA Fungus">
        <title>Comparative genomic study of the Penicillium genus elucidates a diverse pangenome and 15 lateral gene transfer events.</title>
        <authorList>
            <person name="Petersen C."/>
            <person name="Sorensen T."/>
            <person name="Nielsen M.R."/>
            <person name="Sondergaard T.E."/>
            <person name="Sorensen J.L."/>
            <person name="Fitzpatrick D.A."/>
            <person name="Frisvad J.C."/>
            <person name="Nielsen K.L."/>
        </authorList>
    </citation>
    <scope>NUCLEOTIDE SEQUENCE</scope>
    <source>
        <strain evidence="1">IBT 30761</strain>
    </source>
</reference>
<name>A0A9W9EWV1_9EURO</name>
<evidence type="ECO:0000313" key="2">
    <source>
        <dbReference type="Proteomes" id="UP001149074"/>
    </source>
</evidence>
<dbReference type="Pfam" id="PF21858">
    <property type="entry name" value="DUF6914"/>
    <property type="match status" value="1"/>
</dbReference>
<evidence type="ECO:0000313" key="1">
    <source>
        <dbReference type="EMBL" id="KAJ5089434.1"/>
    </source>
</evidence>
<comment type="caution">
    <text evidence="1">The sequence shown here is derived from an EMBL/GenBank/DDBJ whole genome shotgun (WGS) entry which is preliminary data.</text>
</comment>
<accession>A0A9W9EWV1</accession>